<proteinExistence type="predicted"/>
<gene>
    <name evidence="1" type="ORF">UV05_C0005G0004</name>
</gene>
<name>A0A0G0Z714_9BACT</name>
<dbReference type="EMBL" id="LCCZ01000005">
    <property type="protein sequence ID" value="KKS44502.1"/>
    <property type="molecule type" value="Genomic_DNA"/>
</dbReference>
<protein>
    <recommendedName>
        <fullName evidence="3">Gcp-like domain-containing protein</fullName>
    </recommendedName>
</protein>
<reference evidence="1 2" key="1">
    <citation type="journal article" date="2015" name="Nature">
        <title>rRNA introns, odd ribosomes, and small enigmatic genomes across a large radiation of phyla.</title>
        <authorList>
            <person name="Brown C.T."/>
            <person name="Hug L.A."/>
            <person name="Thomas B.C."/>
            <person name="Sharon I."/>
            <person name="Castelle C.J."/>
            <person name="Singh A."/>
            <person name="Wilkins M.J."/>
            <person name="Williams K.H."/>
            <person name="Banfield J.F."/>
        </authorList>
    </citation>
    <scope>NUCLEOTIDE SEQUENCE [LARGE SCALE GENOMIC DNA]</scope>
</reference>
<evidence type="ECO:0008006" key="3">
    <source>
        <dbReference type="Google" id="ProtNLM"/>
    </source>
</evidence>
<evidence type="ECO:0000313" key="1">
    <source>
        <dbReference type="EMBL" id="KKS44502.1"/>
    </source>
</evidence>
<sequence>MTTKTQNSKLRTQNFTLIGLDSRDPQNTRVFFYNGKKWAIKKISLKPATAGSQLLACVEQFLIRTIYASVQNSRTRILHTNKLRLAIVIGLGARFSSLRLGVIIANALSLAKNLPLYGATLPADEFNIDKIKTSLLKAFKTKSGLQKPHYVAAPNITIQAF</sequence>
<accession>A0A0G0Z714</accession>
<organism evidence="1 2">
    <name type="scientific">candidate division CPR1 bacterium GW2011_GWA2_42_17</name>
    <dbReference type="NCBI Taxonomy" id="1618341"/>
    <lineage>
        <taxon>Bacteria</taxon>
        <taxon>candidate division CPR1</taxon>
    </lineage>
</organism>
<dbReference type="AlphaFoldDB" id="A0A0G0Z714"/>
<evidence type="ECO:0000313" key="2">
    <source>
        <dbReference type="Proteomes" id="UP000034875"/>
    </source>
</evidence>
<dbReference type="Proteomes" id="UP000034875">
    <property type="component" value="Unassembled WGS sequence"/>
</dbReference>
<comment type="caution">
    <text evidence="1">The sequence shown here is derived from an EMBL/GenBank/DDBJ whole genome shotgun (WGS) entry which is preliminary data.</text>
</comment>